<dbReference type="SMART" id="SM00409">
    <property type="entry name" value="IG"/>
    <property type="match status" value="1"/>
</dbReference>
<dbReference type="InterPro" id="IPR013098">
    <property type="entry name" value="Ig_I-set"/>
</dbReference>
<feature type="compositionally biased region" description="Basic and acidic residues" evidence="3">
    <location>
        <begin position="743"/>
        <end position="756"/>
    </location>
</feature>
<dbReference type="InterPro" id="IPR007110">
    <property type="entry name" value="Ig-like_dom"/>
</dbReference>
<protein>
    <submittedName>
        <fullName evidence="5">Immunoglobulin I-set domain protein</fullName>
    </submittedName>
</protein>
<accession>A0A0D8X879</accession>
<feature type="compositionally biased region" description="Pro residues" evidence="3">
    <location>
        <begin position="131"/>
        <end position="141"/>
    </location>
</feature>
<feature type="region of interest" description="Disordered" evidence="3">
    <location>
        <begin position="129"/>
        <end position="151"/>
    </location>
</feature>
<dbReference type="CDD" id="cd00096">
    <property type="entry name" value="Ig"/>
    <property type="match status" value="1"/>
</dbReference>
<dbReference type="STRING" id="29172.A0A0D8X879"/>
<dbReference type="PROSITE" id="PS50835">
    <property type="entry name" value="IG_LIKE"/>
    <property type="match status" value="2"/>
</dbReference>
<evidence type="ECO:0000256" key="2">
    <source>
        <dbReference type="ARBA" id="ARBA00023157"/>
    </source>
</evidence>
<evidence type="ECO:0000259" key="4">
    <source>
        <dbReference type="PROSITE" id="PS50835"/>
    </source>
</evidence>
<dbReference type="EMBL" id="KN717020">
    <property type="protein sequence ID" value="KJH40765.1"/>
    <property type="molecule type" value="Genomic_DNA"/>
</dbReference>
<keyword evidence="2" id="KW-1015">Disulfide bond</keyword>
<gene>
    <name evidence="5" type="ORF">DICVIV_13270</name>
</gene>
<keyword evidence="1" id="KW-0677">Repeat</keyword>
<dbReference type="AlphaFoldDB" id="A0A0D8X879"/>
<feature type="non-terminal residue" evidence="5">
    <location>
        <position position="1"/>
    </location>
</feature>
<proteinExistence type="predicted"/>
<feature type="domain" description="Ig-like" evidence="4">
    <location>
        <begin position="76"/>
        <end position="233"/>
    </location>
</feature>
<dbReference type="InterPro" id="IPR050964">
    <property type="entry name" value="Striated_Muscle_Regulatory"/>
</dbReference>
<keyword evidence="6" id="KW-1185">Reference proteome</keyword>
<dbReference type="SUPFAM" id="SSF48726">
    <property type="entry name" value="Immunoglobulin"/>
    <property type="match status" value="2"/>
</dbReference>
<dbReference type="Pfam" id="PF07679">
    <property type="entry name" value="I-set"/>
    <property type="match status" value="3"/>
</dbReference>
<dbReference type="SMART" id="SM00408">
    <property type="entry name" value="IGc2"/>
    <property type="match status" value="1"/>
</dbReference>
<dbReference type="InterPro" id="IPR003599">
    <property type="entry name" value="Ig_sub"/>
</dbReference>
<sequence>WLKDGIDVKSNMDYRQDFVNGIASLVIEETFIEDTATYTVRAENEGGVVESSAKLIFNRFILARSTGSSLLEEEKPRFIKQLTNVQVEEGETAQLDCVVVGRPEPEVIWFKEEKTVQEDERIHLTFVIPKKQPPPTPPKPVPRQYKPPTIQPTLTTTSCEEGGTVNVHGEPYPRVEWRFNDQPIQTSETIKIEEGYDGWTKLVISPAAPVHSGIYSVVAENEMGETTTAAVLHVQPRTKRMLEYEHMVEEDAYERLKKSIVTKEEHVDKEEMHVIESKIEFSNVKIFAHNVLKMEGVVVIFGLMQFDEIVERPPQPLISEQKETRTAETYMKMVDDLMREALPQATKTTSHTSTTTEYVQKVSEELPPPQIEKTTTHVSTELYNVGIYYESTPPPLVKQTMRSSSSEALHQAIIQQTPQPPESYKATKTSEVVERVHAATIRRTPVPELHKATITGAVSVENIATIQQPSTPELHRATIKPGTSVENIAAIHQSTAAPEIYRASVSPGTSIENVAAIREVPAPEIRQSSVSRGLSVENVAAIRKTSIPECGQASITALPVVESIGTIRQSEPVHPQSATKSSGAMRENVAQINVPLTQPDRQELTTSVVPVDRIHDIVVPKYQPHSTTYVSQTITDEGHIYRVDQSFEPSITTTTDRQICGNTTVEGMKTVAVEDGETTVAVKKEIIDEKVDDELRLFEEKKQELREPERVVSKAVQQTTSAEGWVQHEFDEISQPQAVQTTKRYETEHTDFQTQQ</sequence>
<dbReference type="InterPro" id="IPR036179">
    <property type="entry name" value="Ig-like_dom_sf"/>
</dbReference>
<name>A0A0D8X879_DICVI</name>
<reference evidence="6" key="2">
    <citation type="journal article" date="2016" name="Sci. Rep.">
        <title>Dictyocaulus viviparus genome, variome and transcriptome elucidate lungworm biology and support future intervention.</title>
        <authorList>
            <person name="McNulty S.N."/>
            <person name="Strube C."/>
            <person name="Rosa B.A."/>
            <person name="Martin J.C."/>
            <person name="Tyagi R."/>
            <person name="Choi Y.J."/>
            <person name="Wang Q."/>
            <person name="Hallsworth Pepin K."/>
            <person name="Zhang X."/>
            <person name="Ozersky P."/>
            <person name="Wilson R.K."/>
            <person name="Sternberg P.W."/>
            <person name="Gasser R.B."/>
            <person name="Mitreva M."/>
        </authorList>
    </citation>
    <scope>NUCLEOTIDE SEQUENCE [LARGE SCALE GENOMIC DNA]</scope>
    <source>
        <strain evidence="6">HannoverDv2000</strain>
    </source>
</reference>
<feature type="region of interest" description="Disordered" evidence="3">
    <location>
        <begin position="737"/>
        <end position="756"/>
    </location>
</feature>
<evidence type="ECO:0000313" key="5">
    <source>
        <dbReference type="EMBL" id="KJH40765.1"/>
    </source>
</evidence>
<dbReference type="InterPro" id="IPR013783">
    <property type="entry name" value="Ig-like_fold"/>
</dbReference>
<dbReference type="OrthoDB" id="114660at2759"/>
<evidence type="ECO:0000256" key="3">
    <source>
        <dbReference type="SAM" id="MobiDB-lite"/>
    </source>
</evidence>
<reference evidence="5 6" key="1">
    <citation type="submission" date="2013-11" db="EMBL/GenBank/DDBJ databases">
        <title>Draft genome of the bovine lungworm Dictyocaulus viviparus.</title>
        <authorList>
            <person name="Mitreva M."/>
        </authorList>
    </citation>
    <scope>NUCLEOTIDE SEQUENCE [LARGE SCALE GENOMIC DNA]</scope>
    <source>
        <strain evidence="5 6">HannoverDv2000</strain>
    </source>
</reference>
<dbReference type="InterPro" id="IPR003598">
    <property type="entry name" value="Ig_sub2"/>
</dbReference>
<organism evidence="5 6">
    <name type="scientific">Dictyocaulus viviparus</name>
    <name type="common">Bovine lungworm</name>
    <dbReference type="NCBI Taxonomy" id="29172"/>
    <lineage>
        <taxon>Eukaryota</taxon>
        <taxon>Metazoa</taxon>
        <taxon>Ecdysozoa</taxon>
        <taxon>Nematoda</taxon>
        <taxon>Chromadorea</taxon>
        <taxon>Rhabditida</taxon>
        <taxon>Rhabditina</taxon>
        <taxon>Rhabditomorpha</taxon>
        <taxon>Strongyloidea</taxon>
        <taxon>Metastrongylidae</taxon>
        <taxon>Dictyocaulus</taxon>
    </lineage>
</organism>
<dbReference type="Gene3D" id="2.60.40.10">
    <property type="entry name" value="Immunoglobulins"/>
    <property type="match status" value="3"/>
</dbReference>
<dbReference type="PANTHER" id="PTHR13817:SF164">
    <property type="entry name" value="ZORMIN, ISOFORM J"/>
    <property type="match status" value="1"/>
</dbReference>
<evidence type="ECO:0000256" key="1">
    <source>
        <dbReference type="ARBA" id="ARBA00022737"/>
    </source>
</evidence>
<evidence type="ECO:0000313" key="6">
    <source>
        <dbReference type="Proteomes" id="UP000053766"/>
    </source>
</evidence>
<feature type="domain" description="Ig-like" evidence="4">
    <location>
        <begin position="1"/>
        <end position="56"/>
    </location>
</feature>
<dbReference type="PANTHER" id="PTHR13817">
    <property type="entry name" value="TITIN"/>
    <property type="match status" value="1"/>
</dbReference>
<dbReference type="Proteomes" id="UP000053766">
    <property type="component" value="Unassembled WGS sequence"/>
</dbReference>